<accession>A0A291MUE8</accession>
<organism evidence="1 2">
    <name type="scientific">Sphingobium yanoikuyae</name>
    <name type="common">Sphingomonas yanoikuyae</name>
    <dbReference type="NCBI Taxonomy" id="13690"/>
    <lineage>
        <taxon>Bacteria</taxon>
        <taxon>Pseudomonadati</taxon>
        <taxon>Pseudomonadota</taxon>
        <taxon>Alphaproteobacteria</taxon>
        <taxon>Sphingomonadales</taxon>
        <taxon>Sphingomonadaceae</taxon>
        <taxon>Sphingobium</taxon>
    </lineage>
</organism>
<name>A0A291MUE8_SPHYA</name>
<dbReference type="EMBL" id="CP023741">
    <property type="protein sequence ID" value="ATI78702.1"/>
    <property type="molecule type" value="Genomic_DNA"/>
</dbReference>
<dbReference type="RefSeq" id="WP_097382292.1">
    <property type="nucleotide sequence ID" value="NZ_CP023741.1"/>
</dbReference>
<gene>
    <name evidence="1" type="ORF">A6768_00980</name>
</gene>
<evidence type="ECO:0000313" key="2">
    <source>
        <dbReference type="Proteomes" id="UP000219422"/>
    </source>
</evidence>
<evidence type="ECO:0008006" key="3">
    <source>
        <dbReference type="Google" id="ProtNLM"/>
    </source>
</evidence>
<dbReference type="KEGG" id="sya:A6768_00980"/>
<dbReference type="AlphaFoldDB" id="A0A291MUE8"/>
<proteinExistence type="predicted"/>
<dbReference type="Proteomes" id="UP000219422">
    <property type="component" value="Chromosome"/>
</dbReference>
<dbReference type="GeneID" id="57775400"/>
<sequence length="151" mass="16497">MEAMMASAIENGMVLWMWPLTAARLASDWLETMTIARTVIDARMPMIAAAWTNPFTANHSELTRMVTEKTSALGASQKTISSAQETVRRASEANARALGRLTGGGWLDWSEWTKIVERNLEIATTLAMLPTGTLAPIHSKATANARRLAKP</sequence>
<protein>
    <recommendedName>
        <fullName evidence="3">Phasin domain-containing protein</fullName>
    </recommendedName>
</protein>
<reference evidence="1 2" key="1">
    <citation type="submission" date="2017-10" db="EMBL/GenBank/DDBJ databases">
        <title>Sphingobium yanoikuyae S72.</title>
        <authorList>
            <person name="Sanchez E."/>
            <person name="Bustos P."/>
            <person name="Mendoza P."/>
            <person name="Guo X."/>
            <person name="Mendoza A."/>
        </authorList>
    </citation>
    <scope>NUCLEOTIDE SEQUENCE [LARGE SCALE GENOMIC DNA]</scope>
    <source>
        <strain evidence="1 2">S72</strain>
    </source>
</reference>
<evidence type="ECO:0000313" key="1">
    <source>
        <dbReference type="EMBL" id="ATI78702.1"/>
    </source>
</evidence>